<evidence type="ECO:0000256" key="1">
    <source>
        <dbReference type="ARBA" id="ARBA00005537"/>
    </source>
</evidence>
<dbReference type="InterPro" id="IPR008555">
    <property type="entry name" value="SIKE"/>
</dbReference>
<organism evidence="6">
    <name type="scientific">Menopon gallinae</name>
    <name type="common">poultry shaft louse</name>
    <dbReference type="NCBI Taxonomy" id="328185"/>
    <lineage>
        <taxon>Eukaryota</taxon>
        <taxon>Metazoa</taxon>
        <taxon>Ecdysozoa</taxon>
        <taxon>Arthropoda</taxon>
        <taxon>Hexapoda</taxon>
        <taxon>Insecta</taxon>
        <taxon>Pterygota</taxon>
        <taxon>Neoptera</taxon>
        <taxon>Paraneoptera</taxon>
        <taxon>Psocodea</taxon>
        <taxon>Troctomorpha</taxon>
        <taxon>Phthiraptera</taxon>
        <taxon>Amblycera</taxon>
        <taxon>Menoponidae</taxon>
        <taxon>Menopon</taxon>
    </lineage>
</organism>
<comment type="similarity">
    <text evidence="1">Belongs to the SIKE family.</text>
</comment>
<reference evidence="6" key="1">
    <citation type="journal article" date="2024" name="Gigascience">
        <title>Chromosome-level genome of the poultry shaft louse Menopon gallinae provides insight into the host-switching and adaptive evolution of parasitic lice.</title>
        <authorList>
            <person name="Xu Y."/>
            <person name="Ma L."/>
            <person name="Liu S."/>
            <person name="Liang Y."/>
            <person name="Liu Q."/>
            <person name="He Z."/>
            <person name="Tian L."/>
            <person name="Duan Y."/>
            <person name="Cai W."/>
            <person name="Li H."/>
            <person name="Song F."/>
        </authorList>
    </citation>
    <scope>NUCLEOTIDE SEQUENCE</scope>
    <source>
        <strain evidence="6">Cailab_2023a</strain>
    </source>
</reference>
<evidence type="ECO:0000256" key="3">
    <source>
        <dbReference type="SAM" id="Coils"/>
    </source>
</evidence>
<evidence type="ECO:0000256" key="5">
    <source>
        <dbReference type="SAM" id="SignalP"/>
    </source>
</evidence>
<gene>
    <name evidence="6" type="ORF">PYX00_005949</name>
</gene>
<keyword evidence="2 3" id="KW-0175">Coiled coil</keyword>
<feature type="compositionally biased region" description="Basic and acidic residues" evidence="4">
    <location>
        <begin position="217"/>
        <end position="254"/>
    </location>
</feature>
<dbReference type="PANTHER" id="PTHR12186">
    <property type="entry name" value="SIKE FAMILY MEMBER"/>
    <property type="match status" value="1"/>
</dbReference>
<keyword evidence="5" id="KW-0732">Signal</keyword>
<feature type="chain" id="PRO_5043509091" evidence="5">
    <location>
        <begin position="29"/>
        <end position="254"/>
    </location>
</feature>
<name>A0AAW2HVF0_9NEOP</name>
<feature type="signal peptide" evidence="5">
    <location>
        <begin position="1"/>
        <end position="28"/>
    </location>
</feature>
<feature type="coiled-coil region" evidence="3">
    <location>
        <begin position="54"/>
        <end position="81"/>
    </location>
</feature>
<evidence type="ECO:0000313" key="6">
    <source>
        <dbReference type="EMBL" id="KAL0273220.1"/>
    </source>
</evidence>
<dbReference type="Pfam" id="PF05769">
    <property type="entry name" value="SIKE"/>
    <property type="match status" value="1"/>
</dbReference>
<dbReference type="AlphaFoldDB" id="A0AAW2HVF0"/>
<accession>A0AAW2HVF0</accession>
<protein>
    <submittedName>
        <fullName evidence="6">Uncharacterized protein</fullName>
    </submittedName>
</protein>
<proteinExistence type="inferred from homology"/>
<dbReference type="EMBL" id="JARGDH010000003">
    <property type="protein sequence ID" value="KAL0273220.1"/>
    <property type="molecule type" value="Genomic_DNA"/>
</dbReference>
<feature type="region of interest" description="Disordered" evidence="4">
    <location>
        <begin position="182"/>
        <end position="254"/>
    </location>
</feature>
<evidence type="ECO:0000256" key="2">
    <source>
        <dbReference type="ARBA" id="ARBA00023054"/>
    </source>
</evidence>
<comment type="caution">
    <text evidence="6">The sequence shown here is derived from an EMBL/GenBank/DDBJ whole genome shotgun (WGS) entry which is preliminary data.</text>
</comment>
<evidence type="ECO:0000256" key="4">
    <source>
        <dbReference type="SAM" id="MobiDB-lite"/>
    </source>
</evidence>
<sequence>MGIRVYGFLKRIKFWLIVILRSNFYCFSFQYTEDVEKLNEAASQRPHSVLVQGLKRESQHMRELRAENRELRIALAEYQNSVKLIMSKYRQQISQLVKASKIEISSLHSTHCSHYSQVILDQYSKMEKMRRVMKEALNLIEDNTSDKELKVEELITRLMTENKGLRELINIYTKYGCQQPIDESKEEEQKPQEEPQQQQEQQEQKQEEQQQQQQQEEEQKPQPEEPAPEKEEVCEKKEEAEEEEKKETPSDNNQ</sequence>
<dbReference type="PANTHER" id="PTHR12186:SF2">
    <property type="entry name" value="FGFR1 ONCOGENE PARTNER 2 HOMOLOG"/>
    <property type="match status" value="1"/>
</dbReference>